<dbReference type="GO" id="GO:0016832">
    <property type="term" value="F:aldehyde-lyase activity"/>
    <property type="evidence" value="ECO:0007669"/>
    <property type="project" value="TreeGrafter"/>
</dbReference>
<accession>A0A8F9TT57</accession>
<dbReference type="InterPro" id="IPR040442">
    <property type="entry name" value="Pyrv_kinase-like_dom_sf"/>
</dbReference>
<dbReference type="Pfam" id="PF03328">
    <property type="entry name" value="HpcH_HpaI"/>
    <property type="match status" value="1"/>
</dbReference>
<feature type="domain" description="HpcH/HpaI aldolase/citrate lyase" evidence="4">
    <location>
        <begin position="23"/>
        <end position="239"/>
    </location>
</feature>
<dbReference type="EMBL" id="CP080507">
    <property type="protein sequence ID" value="QYM78585.1"/>
    <property type="molecule type" value="Genomic_DNA"/>
</dbReference>
<dbReference type="InterPro" id="IPR050251">
    <property type="entry name" value="HpcH-HpaI_aldolase"/>
</dbReference>
<evidence type="ECO:0000256" key="2">
    <source>
        <dbReference type="ARBA" id="ARBA00022723"/>
    </source>
</evidence>
<dbReference type="PANTHER" id="PTHR30502:SF0">
    <property type="entry name" value="PHOSPHOENOLPYRUVATE CARBOXYLASE FAMILY PROTEIN"/>
    <property type="match status" value="1"/>
</dbReference>
<dbReference type="InterPro" id="IPR015813">
    <property type="entry name" value="Pyrv/PenolPyrv_kinase-like_dom"/>
</dbReference>
<keyword evidence="3" id="KW-0456">Lyase</keyword>
<reference evidence="5" key="1">
    <citation type="submission" date="2021-08" db="EMBL/GenBank/DDBJ databases">
        <title>Genome of a novel bacterium of the phylum Verrucomicrobia, Oleiharenicola sp. KSB-15.</title>
        <authorList>
            <person name="Chung J.-H."/>
            <person name="Ahn J.-H."/>
            <person name="Yoon Y."/>
            <person name="Kim D.-Y."/>
            <person name="An S.-H."/>
            <person name="Park I."/>
            <person name="Yeon J."/>
        </authorList>
    </citation>
    <scope>NUCLEOTIDE SEQUENCE</scope>
    <source>
        <strain evidence="5">KSB-15</strain>
    </source>
</reference>
<evidence type="ECO:0000256" key="3">
    <source>
        <dbReference type="ARBA" id="ARBA00023239"/>
    </source>
</evidence>
<dbReference type="SUPFAM" id="SSF51621">
    <property type="entry name" value="Phosphoenolpyruvate/pyruvate domain"/>
    <property type="match status" value="1"/>
</dbReference>
<evidence type="ECO:0000313" key="5">
    <source>
        <dbReference type="EMBL" id="QYM78585.1"/>
    </source>
</evidence>
<dbReference type="InterPro" id="IPR005000">
    <property type="entry name" value="Aldolase/citrate-lyase_domain"/>
</dbReference>
<protein>
    <submittedName>
        <fullName evidence="5">Aldolase</fullName>
    </submittedName>
</protein>
<dbReference type="AlphaFoldDB" id="A0A8F9TT57"/>
<dbReference type="RefSeq" id="WP_220161689.1">
    <property type="nucleotide sequence ID" value="NZ_CP080507.1"/>
</dbReference>
<evidence type="ECO:0000313" key="6">
    <source>
        <dbReference type="Proteomes" id="UP000825051"/>
    </source>
</evidence>
<dbReference type="Gene3D" id="3.20.20.60">
    <property type="entry name" value="Phosphoenolpyruvate-binding domains"/>
    <property type="match status" value="1"/>
</dbReference>
<proteinExistence type="inferred from homology"/>
<organism evidence="5 6">
    <name type="scientific">Horticoccus luteus</name>
    <dbReference type="NCBI Taxonomy" id="2862869"/>
    <lineage>
        <taxon>Bacteria</taxon>
        <taxon>Pseudomonadati</taxon>
        <taxon>Verrucomicrobiota</taxon>
        <taxon>Opitutia</taxon>
        <taxon>Opitutales</taxon>
        <taxon>Opitutaceae</taxon>
        <taxon>Horticoccus</taxon>
    </lineage>
</organism>
<comment type="similarity">
    <text evidence="1">Belongs to the HpcH/HpaI aldolase family.</text>
</comment>
<dbReference type="GO" id="GO:0046872">
    <property type="term" value="F:metal ion binding"/>
    <property type="evidence" value="ECO:0007669"/>
    <property type="project" value="UniProtKB-KW"/>
</dbReference>
<gene>
    <name evidence="5" type="ORF">K0B96_14975</name>
</gene>
<name>A0A8F9TT57_9BACT</name>
<keyword evidence="6" id="KW-1185">Reference proteome</keyword>
<evidence type="ECO:0000256" key="1">
    <source>
        <dbReference type="ARBA" id="ARBA00005568"/>
    </source>
</evidence>
<dbReference type="Proteomes" id="UP000825051">
    <property type="component" value="Chromosome"/>
</dbReference>
<dbReference type="KEGG" id="ole:K0B96_14975"/>
<dbReference type="PANTHER" id="PTHR30502">
    <property type="entry name" value="2-KETO-3-DEOXY-L-RHAMNONATE ALDOLASE"/>
    <property type="match status" value="1"/>
</dbReference>
<dbReference type="GO" id="GO:0005737">
    <property type="term" value="C:cytoplasm"/>
    <property type="evidence" value="ECO:0007669"/>
    <property type="project" value="TreeGrafter"/>
</dbReference>
<keyword evidence="2" id="KW-0479">Metal-binding</keyword>
<sequence>MTTRPSRILQRLRAGALATSLKINLSDPRVTEIAGLSGVDGVWLCNEHVPNDWIGLENQIRAARVHDIDTLVRVSRGSYSDYIRPLEAGATGLIVPHVANADEARQIVEWTRFHPLGKRALDGGNIDGQFCLLPLEDYLHQSNTERIVVLQIESPEALEHAEAIAAVPGFDALLFGPGDFSHRLGQPGKLDAPAVVAARKRVAAAARAHGKFAMTAGLIAPFDVLIDEGYRLFNVGADVVGLASYVRQRLDVITQAADALPPGKIARSHSPYA</sequence>
<evidence type="ECO:0000259" key="4">
    <source>
        <dbReference type="Pfam" id="PF03328"/>
    </source>
</evidence>